<dbReference type="GeneID" id="36830859"/>
<dbReference type="AlphaFoldDB" id="A0A2U9IBZ2"/>
<dbReference type="OrthoDB" id="38293at2157"/>
<dbReference type="Proteomes" id="UP000248044">
    <property type="component" value="Chromosome"/>
</dbReference>
<organism evidence="1 2">
    <name type="scientific">Acidianus brierleyi</name>
    <dbReference type="NCBI Taxonomy" id="41673"/>
    <lineage>
        <taxon>Archaea</taxon>
        <taxon>Thermoproteota</taxon>
        <taxon>Thermoprotei</taxon>
        <taxon>Sulfolobales</taxon>
        <taxon>Sulfolobaceae</taxon>
        <taxon>Acidianus</taxon>
    </lineage>
</organism>
<gene>
    <name evidence="1" type="ORF">DFR85_01845</name>
</gene>
<keyword evidence="2" id="KW-1185">Reference proteome</keyword>
<proteinExistence type="predicted"/>
<evidence type="ECO:0000313" key="1">
    <source>
        <dbReference type="EMBL" id="AWR93538.1"/>
    </source>
</evidence>
<name>A0A2U9IBZ2_9CREN</name>
<dbReference type="EMBL" id="CP029289">
    <property type="protein sequence ID" value="AWR93538.1"/>
    <property type="molecule type" value="Genomic_DNA"/>
</dbReference>
<dbReference type="KEGG" id="abri:DFR85_01845"/>
<sequence length="85" mass="9915">MRKIYVFTTPPRSISSEDYELFILDRIGNKFNLGELLDYDSYSEGNIQYLIGQFTGGKVMVKFKEQGEAVALIKIYKKGRISYRY</sequence>
<accession>A0A2U9IBZ2</accession>
<evidence type="ECO:0000313" key="2">
    <source>
        <dbReference type="Proteomes" id="UP000248044"/>
    </source>
</evidence>
<reference evidence="1 2" key="1">
    <citation type="submission" date="2018-05" db="EMBL/GenBank/DDBJ databases">
        <title>Complete Genome Sequences of Extremely Thermoacidophilic, Metal-Mobilizing Type-Strain Members of the Archaeal Family Sulfolobaceae: Acidianus brierleyi DSM-1651T, Acidianus sulfidivorans DSM-18786T, Metallosphaera hakonensis DSM-7519T, and Metallosphaera prunae DSM-10039T.</title>
        <authorList>
            <person name="Counts J.A."/>
            <person name="Kelly R.M."/>
        </authorList>
    </citation>
    <scope>NUCLEOTIDE SEQUENCE [LARGE SCALE GENOMIC DNA]</scope>
    <source>
        <strain evidence="1 2">DSM 1651</strain>
    </source>
</reference>
<dbReference type="RefSeq" id="WP_110269422.1">
    <property type="nucleotide sequence ID" value="NZ_CP029289.2"/>
</dbReference>
<protein>
    <submittedName>
        <fullName evidence="1">Uncharacterized protein</fullName>
    </submittedName>
</protein>